<accession>A0ABR4A059</accession>
<name>A0ABR4A059_9LECA</name>
<dbReference type="Proteomes" id="UP001590950">
    <property type="component" value="Unassembled WGS sequence"/>
</dbReference>
<dbReference type="EMBL" id="JBEFKJ010000054">
    <property type="protein sequence ID" value="KAL2036713.1"/>
    <property type="molecule type" value="Genomic_DNA"/>
</dbReference>
<reference evidence="1 2" key="1">
    <citation type="submission" date="2024-09" db="EMBL/GenBank/DDBJ databases">
        <title>Rethinking Asexuality: The Enigmatic Case of Functional Sexual Genes in Lepraria (Stereocaulaceae).</title>
        <authorList>
            <person name="Doellman M."/>
            <person name="Sun Y."/>
            <person name="Barcenas-Pena A."/>
            <person name="Lumbsch H.T."/>
            <person name="Grewe F."/>
        </authorList>
    </citation>
    <scope>NUCLEOTIDE SEQUENCE [LARGE SCALE GENOMIC DNA]</scope>
    <source>
        <strain evidence="1 2">Mercado 3170</strain>
    </source>
</reference>
<organism evidence="1 2">
    <name type="scientific">Stereocaulon virgatum</name>
    <dbReference type="NCBI Taxonomy" id="373712"/>
    <lineage>
        <taxon>Eukaryota</taxon>
        <taxon>Fungi</taxon>
        <taxon>Dikarya</taxon>
        <taxon>Ascomycota</taxon>
        <taxon>Pezizomycotina</taxon>
        <taxon>Lecanoromycetes</taxon>
        <taxon>OSLEUM clade</taxon>
        <taxon>Lecanoromycetidae</taxon>
        <taxon>Lecanorales</taxon>
        <taxon>Lecanorineae</taxon>
        <taxon>Stereocaulaceae</taxon>
        <taxon>Stereocaulon</taxon>
    </lineage>
</organism>
<protein>
    <submittedName>
        <fullName evidence="1">Uncharacterized protein</fullName>
    </submittedName>
</protein>
<evidence type="ECO:0000313" key="2">
    <source>
        <dbReference type="Proteomes" id="UP001590950"/>
    </source>
</evidence>
<evidence type="ECO:0000313" key="1">
    <source>
        <dbReference type="EMBL" id="KAL2036713.1"/>
    </source>
</evidence>
<proteinExistence type="predicted"/>
<sequence length="109" mass="12343">MAPRDGWEKVLHNLTESDGIQGLDWLDRLYGISLQDMSAPHVRRPSPTQFNVNSDAGSSAEGGLKIYTDAVPSVFDWGREIEEAITRGTYECGICYDENVTRRDQIWYC</sequence>
<gene>
    <name evidence="1" type="ORF">N7G274_010585</name>
</gene>
<comment type="caution">
    <text evidence="1">The sequence shown here is derived from an EMBL/GenBank/DDBJ whole genome shotgun (WGS) entry which is preliminary data.</text>
</comment>
<keyword evidence="2" id="KW-1185">Reference proteome</keyword>